<proteinExistence type="predicted"/>
<dbReference type="SMART" id="SM00353">
    <property type="entry name" value="HLH"/>
    <property type="match status" value="1"/>
</dbReference>
<feature type="coiled-coil region" evidence="1">
    <location>
        <begin position="133"/>
        <end position="160"/>
    </location>
</feature>
<reference evidence="4" key="2">
    <citation type="submission" date="2023-06" db="EMBL/GenBank/DDBJ databases">
        <authorList>
            <consortium name="Lawrence Berkeley National Laboratory"/>
            <person name="Haridas S."/>
            <person name="Hensen N."/>
            <person name="Bonometti L."/>
            <person name="Westerberg I."/>
            <person name="Brannstrom I.O."/>
            <person name="Guillou S."/>
            <person name="Cros-Aarteil S."/>
            <person name="Calhoun S."/>
            <person name="Kuo A."/>
            <person name="Mondo S."/>
            <person name="Pangilinan J."/>
            <person name="Riley R."/>
            <person name="Labutti K."/>
            <person name="Andreopoulos B."/>
            <person name="Lipzen A."/>
            <person name="Chen C."/>
            <person name="Yanf M."/>
            <person name="Daum C."/>
            <person name="Ng V."/>
            <person name="Clum A."/>
            <person name="Steindorff A."/>
            <person name="Ohm R."/>
            <person name="Martin F."/>
            <person name="Silar P."/>
            <person name="Natvig D."/>
            <person name="Lalanne C."/>
            <person name="Gautier V."/>
            <person name="Ament-Velasquez S.L."/>
            <person name="Kruys A."/>
            <person name="Hutchinson M.I."/>
            <person name="Powell A.J."/>
            <person name="Barry K."/>
            <person name="Miller A.N."/>
            <person name="Grigoriev I.V."/>
            <person name="Debuchy R."/>
            <person name="Gladieux P."/>
            <person name="Thoren M.H."/>
            <person name="Johannesson H."/>
        </authorList>
    </citation>
    <scope>NUCLEOTIDE SEQUENCE</scope>
    <source>
        <strain evidence="4">CBS 314.62</strain>
    </source>
</reference>
<dbReference type="Proteomes" id="UP001270362">
    <property type="component" value="Unassembled WGS sequence"/>
</dbReference>
<name>A0AAE0X7P7_9PEZI</name>
<dbReference type="PANTHER" id="PTHR47336:SF2">
    <property type="entry name" value="TRANSCRIPTION FACTOR HMS1-RELATED"/>
    <property type="match status" value="1"/>
</dbReference>
<dbReference type="Pfam" id="PF00010">
    <property type="entry name" value="HLH"/>
    <property type="match status" value="1"/>
</dbReference>
<feature type="compositionally biased region" description="Basic residues" evidence="2">
    <location>
        <begin position="22"/>
        <end position="39"/>
    </location>
</feature>
<gene>
    <name evidence="4" type="ORF">B0T22DRAFT_132266</name>
</gene>
<evidence type="ECO:0000256" key="2">
    <source>
        <dbReference type="SAM" id="MobiDB-lite"/>
    </source>
</evidence>
<reference evidence="4" key="1">
    <citation type="journal article" date="2023" name="Mol. Phylogenet. Evol.">
        <title>Genome-scale phylogeny and comparative genomics of the fungal order Sordariales.</title>
        <authorList>
            <person name="Hensen N."/>
            <person name="Bonometti L."/>
            <person name="Westerberg I."/>
            <person name="Brannstrom I.O."/>
            <person name="Guillou S."/>
            <person name="Cros-Aarteil S."/>
            <person name="Calhoun S."/>
            <person name="Haridas S."/>
            <person name="Kuo A."/>
            <person name="Mondo S."/>
            <person name="Pangilinan J."/>
            <person name="Riley R."/>
            <person name="LaButti K."/>
            <person name="Andreopoulos B."/>
            <person name="Lipzen A."/>
            <person name="Chen C."/>
            <person name="Yan M."/>
            <person name="Daum C."/>
            <person name="Ng V."/>
            <person name="Clum A."/>
            <person name="Steindorff A."/>
            <person name="Ohm R.A."/>
            <person name="Martin F."/>
            <person name="Silar P."/>
            <person name="Natvig D.O."/>
            <person name="Lalanne C."/>
            <person name="Gautier V."/>
            <person name="Ament-Velasquez S.L."/>
            <person name="Kruys A."/>
            <person name="Hutchinson M.I."/>
            <person name="Powell A.J."/>
            <person name="Barry K."/>
            <person name="Miller A.N."/>
            <person name="Grigoriev I.V."/>
            <person name="Debuchy R."/>
            <person name="Gladieux P."/>
            <person name="Hiltunen Thoren M."/>
            <person name="Johannesson H."/>
        </authorList>
    </citation>
    <scope>NUCLEOTIDE SEQUENCE</scope>
    <source>
        <strain evidence="4">CBS 314.62</strain>
    </source>
</reference>
<evidence type="ECO:0000259" key="3">
    <source>
        <dbReference type="PROSITE" id="PS50888"/>
    </source>
</evidence>
<feature type="domain" description="BHLH" evidence="3">
    <location>
        <begin position="68"/>
        <end position="143"/>
    </location>
</feature>
<dbReference type="AlphaFoldDB" id="A0AAE0X7P7"/>
<organism evidence="4 5">
    <name type="scientific">Podospora appendiculata</name>
    <dbReference type="NCBI Taxonomy" id="314037"/>
    <lineage>
        <taxon>Eukaryota</taxon>
        <taxon>Fungi</taxon>
        <taxon>Dikarya</taxon>
        <taxon>Ascomycota</taxon>
        <taxon>Pezizomycotina</taxon>
        <taxon>Sordariomycetes</taxon>
        <taxon>Sordariomycetidae</taxon>
        <taxon>Sordariales</taxon>
        <taxon>Podosporaceae</taxon>
        <taxon>Podospora</taxon>
    </lineage>
</organism>
<keyword evidence="5" id="KW-1185">Reference proteome</keyword>
<evidence type="ECO:0000313" key="5">
    <source>
        <dbReference type="Proteomes" id="UP001270362"/>
    </source>
</evidence>
<dbReference type="PANTHER" id="PTHR47336">
    <property type="entry name" value="TRANSCRIPTION FACTOR HMS1-RELATED"/>
    <property type="match status" value="1"/>
</dbReference>
<accession>A0AAE0X7P7</accession>
<comment type="caution">
    <text evidence="4">The sequence shown here is derived from an EMBL/GenBank/DDBJ whole genome shotgun (WGS) entry which is preliminary data.</text>
</comment>
<dbReference type="Gene3D" id="4.10.280.10">
    <property type="entry name" value="Helix-loop-helix DNA-binding domain"/>
    <property type="match status" value="1"/>
</dbReference>
<dbReference type="PROSITE" id="PS50888">
    <property type="entry name" value="BHLH"/>
    <property type="match status" value="1"/>
</dbReference>
<dbReference type="InterPro" id="IPR052099">
    <property type="entry name" value="Regulatory_TF_Diverse"/>
</dbReference>
<dbReference type="InterPro" id="IPR011598">
    <property type="entry name" value="bHLH_dom"/>
</dbReference>
<protein>
    <recommendedName>
        <fullName evidence="3">BHLH domain-containing protein</fullName>
    </recommendedName>
</protein>
<feature type="region of interest" description="Disordered" evidence="2">
    <location>
        <begin position="1"/>
        <end position="57"/>
    </location>
</feature>
<evidence type="ECO:0000313" key="4">
    <source>
        <dbReference type="EMBL" id="KAK3687567.1"/>
    </source>
</evidence>
<dbReference type="SUPFAM" id="SSF47459">
    <property type="entry name" value="HLH, helix-loop-helix DNA-binding domain"/>
    <property type="match status" value="1"/>
</dbReference>
<dbReference type="GO" id="GO:0046983">
    <property type="term" value="F:protein dimerization activity"/>
    <property type="evidence" value="ECO:0007669"/>
    <property type="project" value="InterPro"/>
</dbReference>
<dbReference type="InterPro" id="IPR036638">
    <property type="entry name" value="HLH_DNA-bd_sf"/>
</dbReference>
<dbReference type="EMBL" id="JAULSO010000002">
    <property type="protein sequence ID" value="KAK3687567.1"/>
    <property type="molecule type" value="Genomic_DNA"/>
</dbReference>
<keyword evidence="1" id="KW-0175">Coiled coil</keyword>
<evidence type="ECO:0000256" key="1">
    <source>
        <dbReference type="SAM" id="Coils"/>
    </source>
</evidence>
<sequence length="177" mass="19660">MPKLRSSKRSSSSPSSAGGGGHQHKAQLRTASRRPKSQHKASVASSLSPSVDDAEEAEMLLLTPEERRARHNHNVVEKQYRNRLNVQFERLLAALPTAAEQKADGDGPYDMDGRARDSCAMVDEKRLSKAEVLDMATRRIKALEKGRRHLQQERAELLQNVDLISNSIGQNWLGRAG</sequence>